<keyword evidence="2" id="KW-1133">Transmembrane helix</keyword>
<dbReference type="PANTHER" id="PTHR24024:SF18">
    <property type="entry name" value="SHORT-CHAIN COLLAGEN C4-LIKE"/>
    <property type="match status" value="1"/>
</dbReference>
<dbReference type="AlphaFoldDB" id="A0A3M6UKJ1"/>
<evidence type="ECO:0000313" key="4">
    <source>
        <dbReference type="Proteomes" id="UP000275408"/>
    </source>
</evidence>
<dbReference type="PANTHER" id="PTHR24024">
    <property type="entry name" value="PULMONARY SURFACTANT-ASSOCIATED PROTEIN A"/>
    <property type="match status" value="1"/>
</dbReference>
<dbReference type="GO" id="GO:0005615">
    <property type="term" value="C:extracellular space"/>
    <property type="evidence" value="ECO:0007669"/>
    <property type="project" value="TreeGrafter"/>
</dbReference>
<proteinExistence type="predicted"/>
<dbReference type="InterPro" id="IPR008160">
    <property type="entry name" value="Collagen"/>
</dbReference>
<keyword evidence="4" id="KW-1185">Reference proteome</keyword>
<feature type="compositionally biased region" description="Basic and acidic residues" evidence="1">
    <location>
        <begin position="9"/>
        <end position="38"/>
    </location>
</feature>
<feature type="region of interest" description="Disordered" evidence="1">
    <location>
        <begin position="382"/>
        <end position="441"/>
    </location>
</feature>
<keyword evidence="2" id="KW-0812">Transmembrane</keyword>
<keyword evidence="2" id="KW-0472">Membrane</keyword>
<name>A0A3M6UKJ1_POCDA</name>
<dbReference type="Proteomes" id="UP000275408">
    <property type="component" value="Unassembled WGS sequence"/>
</dbReference>
<protein>
    <recommendedName>
        <fullName evidence="5">Short-chain collagen C4-like</fullName>
    </recommendedName>
</protein>
<dbReference type="Pfam" id="PF01391">
    <property type="entry name" value="Collagen"/>
    <property type="match status" value="1"/>
</dbReference>
<accession>A0A3M6UKJ1</accession>
<feature type="transmembrane region" description="Helical" evidence="2">
    <location>
        <begin position="292"/>
        <end position="310"/>
    </location>
</feature>
<feature type="compositionally biased region" description="Pro residues" evidence="1">
    <location>
        <begin position="41"/>
        <end position="50"/>
    </location>
</feature>
<evidence type="ECO:0000256" key="1">
    <source>
        <dbReference type="SAM" id="MobiDB-lite"/>
    </source>
</evidence>
<evidence type="ECO:0008006" key="5">
    <source>
        <dbReference type="Google" id="ProtNLM"/>
    </source>
</evidence>
<reference evidence="3 4" key="1">
    <citation type="journal article" date="2018" name="Sci. Rep.">
        <title>Comparative analysis of the Pocillopora damicornis genome highlights role of immune system in coral evolution.</title>
        <authorList>
            <person name="Cunning R."/>
            <person name="Bay R.A."/>
            <person name="Gillette P."/>
            <person name="Baker A.C."/>
            <person name="Traylor-Knowles N."/>
        </authorList>
    </citation>
    <scope>NUCLEOTIDE SEQUENCE [LARGE SCALE GENOMIC DNA]</scope>
    <source>
        <strain evidence="3">RSMAS</strain>
        <tissue evidence="3">Whole animal</tissue>
    </source>
</reference>
<feature type="region of interest" description="Disordered" evidence="1">
    <location>
        <begin position="1"/>
        <end position="91"/>
    </location>
</feature>
<evidence type="ECO:0000313" key="3">
    <source>
        <dbReference type="EMBL" id="RMX54132.1"/>
    </source>
</evidence>
<dbReference type="InterPro" id="IPR051077">
    <property type="entry name" value="Ca-dependent_lectin"/>
</dbReference>
<evidence type="ECO:0000256" key="2">
    <source>
        <dbReference type="SAM" id="Phobius"/>
    </source>
</evidence>
<gene>
    <name evidence="3" type="ORF">pdam_00017381</name>
</gene>
<dbReference type="OrthoDB" id="6086925at2759"/>
<dbReference type="EMBL" id="RCHS01001312">
    <property type="protein sequence ID" value="RMX54132.1"/>
    <property type="molecule type" value="Genomic_DNA"/>
</dbReference>
<sequence length="663" mass="73482">MATLIDWNKAIKENKSSPRDLFRTPEVLRGRDGRDGRDGPAGPPGPPGTPGQPGTPGVPGFSGNKGGTQGPPGPKGDPGTQGQKGKEGQGLSGVSYVRWGRTRCDGDAQVVYTGFIGSEHYAHKGGGGKYLCLPNHPKYDKYSDSWQNSAYIYGTEYEVSSFNPFTNNVHDHDAPCAVCYVGSRGSQLMMPARNDCPTGWAKEYHGYLMTGHYNHKISRDFICVDREAEYVPGSQSNQDGTLLYLVEGVCGSLPCLPYIRGRELTCACLLLKIKEMRKQNAKYAFLEICRSFFYALVFVGLLSWLTFLSLDHIQIRQRLSVIDHRIDRFERKFEEIIPTRQSNKRSNGAKTLHDRDKRDVLSLESLEKRLKALEFRAAMKNQSISRDDGRSRKSQGGGWDERDGRSIPDVFLRFPGTPGMPGLPGRDGRDGRQGPPGPKVRYNKVNLLANVYSVGDNGPHGKLGRQGDPGPKGQKGQEGQGRSGVSYVRWGRTSCERDAQIVYSGFVGSGHQSHTGGEVNHICLPNQPKYGKYTDHFERTGAIYGTEYEVSSFNPFKRNVHNHDVPCAVCFIGSRGTQLMMPARDDCPNGWHEEYHGYLMTAHWDDKKPSNFICVDSDPESVPGSFGSHDGALLYLVQASCWYFSSCPPYYQGRELTCAVCSK</sequence>
<feature type="region of interest" description="Disordered" evidence="1">
    <location>
        <begin position="453"/>
        <end position="485"/>
    </location>
</feature>
<organism evidence="3 4">
    <name type="scientific">Pocillopora damicornis</name>
    <name type="common">Cauliflower coral</name>
    <name type="synonym">Millepora damicornis</name>
    <dbReference type="NCBI Taxonomy" id="46731"/>
    <lineage>
        <taxon>Eukaryota</taxon>
        <taxon>Metazoa</taxon>
        <taxon>Cnidaria</taxon>
        <taxon>Anthozoa</taxon>
        <taxon>Hexacorallia</taxon>
        <taxon>Scleractinia</taxon>
        <taxon>Astrocoeniina</taxon>
        <taxon>Pocilloporidae</taxon>
        <taxon>Pocillopora</taxon>
    </lineage>
</organism>
<comment type="caution">
    <text evidence="3">The sequence shown here is derived from an EMBL/GenBank/DDBJ whole genome shotgun (WGS) entry which is preliminary data.</text>
</comment>